<evidence type="ECO:0000313" key="2">
    <source>
        <dbReference type="Proteomes" id="UP000494269"/>
    </source>
</evidence>
<dbReference type="SUPFAM" id="SSF141571">
    <property type="entry name" value="Pentapeptide repeat-like"/>
    <property type="match status" value="1"/>
</dbReference>
<accession>A0A6S6Z651</accession>
<name>A0A6S6Z651_9BURK</name>
<gene>
    <name evidence="1" type="ORF">LMG3441_00481</name>
</gene>
<dbReference type="Gene3D" id="2.160.20.80">
    <property type="entry name" value="E3 ubiquitin-protein ligase SopA"/>
    <property type="match status" value="2"/>
</dbReference>
<protein>
    <recommendedName>
        <fullName evidence="3">Pentapeptide repeat protein</fullName>
    </recommendedName>
</protein>
<evidence type="ECO:0000313" key="1">
    <source>
        <dbReference type="EMBL" id="CAB3659506.1"/>
    </source>
</evidence>
<dbReference type="Proteomes" id="UP000494269">
    <property type="component" value="Unassembled WGS sequence"/>
</dbReference>
<reference evidence="1 2" key="1">
    <citation type="submission" date="2020-04" db="EMBL/GenBank/DDBJ databases">
        <authorList>
            <person name="De Canck E."/>
        </authorList>
    </citation>
    <scope>NUCLEOTIDE SEQUENCE [LARGE SCALE GENOMIC DNA]</scope>
    <source>
        <strain evidence="1 2">LMG 3441</strain>
    </source>
</reference>
<dbReference type="RefSeq" id="WP_254600409.1">
    <property type="nucleotide sequence ID" value="NZ_CADIJQ010000001.1"/>
</dbReference>
<dbReference type="Pfam" id="PF13576">
    <property type="entry name" value="Pentapeptide_3"/>
    <property type="match status" value="1"/>
</dbReference>
<proteinExistence type="predicted"/>
<dbReference type="PANTHER" id="PTHR14136:SF17">
    <property type="entry name" value="BTB_POZ DOMAIN-CONTAINING PROTEIN KCTD9"/>
    <property type="match status" value="1"/>
</dbReference>
<organism evidence="1 2">
    <name type="scientific">Achromobacter kerstersii</name>
    <dbReference type="NCBI Taxonomy" id="1353890"/>
    <lineage>
        <taxon>Bacteria</taxon>
        <taxon>Pseudomonadati</taxon>
        <taxon>Pseudomonadota</taxon>
        <taxon>Betaproteobacteria</taxon>
        <taxon>Burkholderiales</taxon>
        <taxon>Alcaligenaceae</taxon>
        <taxon>Achromobacter</taxon>
    </lineage>
</organism>
<sequence>MASKFSKRWTAGQLAALEKILADAARKANLGPMPESDFGLTDDGKVDFRGAVLREAVRYLRVSNVDFSDLVFQEGASINESELTDCRLDRIDMRNVFVRRRFARCSFLGAKLGGARLGGVFSDCTFEGATLSKAFATDVRFERCIFTGATLSGVHFISCTFDQCVFDGVKKLSGSVAGSRFIGESVQAHLSDCIVDNVRFAS</sequence>
<dbReference type="PANTHER" id="PTHR14136">
    <property type="entry name" value="BTB_POZ DOMAIN-CONTAINING PROTEIN KCTD9"/>
    <property type="match status" value="1"/>
</dbReference>
<dbReference type="InterPro" id="IPR051082">
    <property type="entry name" value="Pentapeptide-BTB/POZ_domain"/>
</dbReference>
<dbReference type="EMBL" id="CADIJQ010000001">
    <property type="protein sequence ID" value="CAB3659506.1"/>
    <property type="molecule type" value="Genomic_DNA"/>
</dbReference>
<keyword evidence="2" id="KW-1185">Reference proteome</keyword>
<dbReference type="InterPro" id="IPR001646">
    <property type="entry name" value="5peptide_repeat"/>
</dbReference>
<dbReference type="AlphaFoldDB" id="A0A6S6Z651"/>
<evidence type="ECO:0008006" key="3">
    <source>
        <dbReference type="Google" id="ProtNLM"/>
    </source>
</evidence>